<evidence type="ECO:0000313" key="2">
    <source>
        <dbReference type="Proteomes" id="UP001596170"/>
    </source>
</evidence>
<dbReference type="GO" id="GO:0032259">
    <property type="term" value="P:methylation"/>
    <property type="evidence" value="ECO:0007669"/>
    <property type="project" value="UniProtKB-KW"/>
</dbReference>
<dbReference type="EMBL" id="JBHSRI010000003">
    <property type="protein sequence ID" value="MFC6038669.1"/>
    <property type="molecule type" value="Genomic_DNA"/>
</dbReference>
<keyword evidence="1" id="KW-0489">Methyltransferase</keyword>
<keyword evidence="2" id="KW-1185">Reference proteome</keyword>
<name>A0ABW1L401_9BACL</name>
<sequence length="204" mass="24443">MNETDIDRLLHIKTVGTLEVLNQSVHYNRYEATPYQALDEFFLDYELKNTDRVVDFGSGKGRLPFYINYHCHTPVIGIEMSNKLHREALENLDDYMRKAKYKIHSITFEKCLAQEYEIKARDNVFYFFNPFSVQIFMKVVENILQSADQHPRTIDLILYYPTTAYIQFLETRTTFEFVKEVKVSGLYERNENERFLIFRFRVNE</sequence>
<keyword evidence="1" id="KW-0808">Transferase</keyword>
<protein>
    <submittedName>
        <fullName evidence="1">SAM-dependent methyltransferase</fullName>
    </submittedName>
</protein>
<accession>A0ABW1L401</accession>
<dbReference type="Proteomes" id="UP001596170">
    <property type="component" value="Unassembled WGS sequence"/>
</dbReference>
<evidence type="ECO:0000313" key="1">
    <source>
        <dbReference type="EMBL" id="MFC6038669.1"/>
    </source>
</evidence>
<dbReference type="InterPro" id="IPR029063">
    <property type="entry name" value="SAM-dependent_MTases_sf"/>
</dbReference>
<organism evidence="1 2">
    <name type="scientific">Paenisporosarcina macmurdoensis</name>
    <dbReference type="NCBI Taxonomy" id="212659"/>
    <lineage>
        <taxon>Bacteria</taxon>
        <taxon>Bacillati</taxon>
        <taxon>Bacillota</taxon>
        <taxon>Bacilli</taxon>
        <taxon>Bacillales</taxon>
        <taxon>Caryophanaceae</taxon>
        <taxon>Paenisporosarcina</taxon>
    </lineage>
</organism>
<comment type="caution">
    <text evidence="1">The sequence shown here is derived from an EMBL/GenBank/DDBJ whole genome shotgun (WGS) entry which is preliminary data.</text>
</comment>
<dbReference type="Gene3D" id="3.40.50.150">
    <property type="entry name" value="Vaccinia Virus protein VP39"/>
    <property type="match status" value="1"/>
</dbReference>
<dbReference type="GO" id="GO:0008168">
    <property type="term" value="F:methyltransferase activity"/>
    <property type="evidence" value="ECO:0007669"/>
    <property type="project" value="UniProtKB-KW"/>
</dbReference>
<gene>
    <name evidence="1" type="ORF">ACFPYN_04280</name>
</gene>
<dbReference type="SUPFAM" id="SSF53335">
    <property type="entry name" value="S-adenosyl-L-methionine-dependent methyltransferases"/>
    <property type="match status" value="1"/>
</dbReference>
<dbReference type="RefSeq" id="WP_377732717.1">
    <property type="nucleotide sequence ID" value="NZ_JBHSRI010000003.1"/>
</dbReference>
<reference evidence="2" key="1">
    <citation type="journal article" date="2019" name="Int. J. Syst. Evol. Microbiol.">
        <title>The Global Catalogue of Microorganisms (GCM) 10K type strain sequencing project: providing services to taxonomists for standard genome sequencing and annotation.</title>
        <authorList>
            <consortium name="The Broad Institute Genomics Platform"/>
            <consortium name="The Broad Institute Genome Sequencing Center for Infectious Disease"/>
            <person name="Wu L."/>
            <person name="Ma J."/>
        </authorList>
    </citation>
    <scope>NUCLEOTIDE SEQUENCE [LARGE SCALE GENOMIC DNA]</scope>
    <source>
        <strain evidence="2">CCUG 54527</strain>
    </source>
</reference>
<proteinExistence type="predicted"/>